<name>A0A1L9QQ35_9CYAN</name>
<protein>
    <submittedName>
        <fullName evidence="1">Uncharacterized protein</fullName>
    </submittedName>
</protein>
<dbReference type="STRING" id="1925591.BI308_15195"/>
<proteinExistence type="predicted"/>
<dbReference type="EMBL" id="MLAW01000026">
    <property type="protein sequence ID" value="OJJ24774.1"/>
    <property type="molecule type" value="Genomic_DNA"/>
</dbReference>
<organism evidence="1 2">
    <name type="scientific">Roseofilum reptotaenium AO1-A</name>
    <dbReference type="NCBI Taxonomy" id="1925591"/>
    <lineage>
        <taxon>Bacteria</taxon>
        <taxon>Bacillati</taxon>
        <taxon>Cyanobacteriota</taxon>
        <taxon>Cyanophyceae</taxon>
        <taxon>Desertifilales</taxon>
        <taxon>Desertifilaceae</taxon>
        <taxon>Roseofilum</taxon>
    </lineage>
</organism>
<dbReference type="AlphaFoldDB" id="A0A1L9QQ35"/>
<reference evidence="1" key="1">
    <citation type="submission" date="2016-10" db="EMBL/GenBank/DDBJ databases">
        <title>CRISPR-Cas defence system in Roseofilum reptotaenium: evidence of a bacteriophage-cyanobacterium arms race in the coral black band disease.</title>
        <authorList>
            <person name="Buerger P."/>
            <person name="Wood-Charlson E.M."/>
            <person name="Weynberg K.D."/>
            <person name="Willis B."/>
            <person name="Van Oppen M.J."/>
        </authorList>
    </citation>
    <scope>NUCLEOTIDE SEQUENCE [LARGE SCALE GENOMIC DNA]</scope>
    <source>
        <strain evidence="1">AO1-A</strain>
    </source>
</reference>
<comment type="caution">
    <text evidence="1">The sequence shown here is derived from an EMBL/GenBank/DDBJ whole genome shotgun (WGS) entry which is preliminary data.</text>
</comment>
<evidence type="ECO:0000313" key="1">
    <source>
        <dbReference type="EMBL" id="OJJ24774.1"/>
    </source>
</evidence>
<dbReference type="Proteomes" id="UP000183940">
    <property type="component" value="Unassembled WGS sequence"/>
</dbReference>
<evidence type="ECO:0000313" key="2">
    <source>
        <dbReference type="Proteomes" id="UP000183940"/>
    </source>
</evidence>
<keyword evidence="2" id="KW-1185">Reference proteome</keyword>
<sequence length="102" mass="11491">MTQVFQAQDVAIGRISAIVDRLFQENEKFRERLEKDEVMSIFSNLLAQVDTQELCSVDESELTERVERIMVTEAVAGTLNDLTPEQMAIFDAAVEGHSTINN</sequence>
<gene>
    <name evidence="1" type="ORF">BI308_15195</name>
</gene>
<accession>A0A1L9QQ35</accession>